<sequence length="312" mass="34549">MKFRGKIVNVACLNHFTRVITTISKLARSCVLRLTPDNLFFVLSGKVTNGGVSMWCELAQGNIFDEYQMEGVSSEDNEICLEVAPDNLFRALKTIQNAKSVKVKLTNKHCPCLTIAAELPTLSNVSRVVTHDIPVDVIPRRLWHEFKEPSVPDFHVSIYLPPLKTMKNVVDRMKNLSNFLIIEANLSGEMNLKIETDLVSVTTHFTALGNPPWGNCQIVPSSCVSCSDAAVSRRDLPVLPGDEASQDGGPSHSRDPADMAQARVDIRKLQQFLMGQQVNPSKAMCNIVHDTVVHLILLDEDVSLQYFIPAVA</sequence>
<dbReference type="SUPFAM" id="SSF55979">
    <property type="entry name" value="DNA clamp"/>
    <property type="match status" value="1"/>
</dbReference>
<dbReference type="PIRSF" id="PIRSF011312">
    <property type="entry name" value="Cell_cycle_HUS1"/>
    <property type="match status" value="1"/>
</dbReference>
<dbReference type="GO" id="GO:0000724">
    <property type="term" value="P:double-strand break repair via homologous recombination"/>
    <property type="evidence" value="ECO:0007669"/>
    <property type="project" value="TreeGrafter"/>
</dbReference>
<proteinExistence type="inferred from homology"/>
<dbReference type="Pfam" id="PF04005">
    <property type="entry name" value="Hus1"/>
    <property type="match status" value="1"/>
</dbReference>
<evidence type="ECO:0000313" key="6">
    <source>
        <dbReference type="EMBL" id="CAG05305.1"/>
    </source>
</evidence>
<comment type="similarity">
    <text evidence="2 4">Belongs to the HUS1 family.</text>
</comment>
<keyword evidence="3" id="KW-0539">Nucleus</keyword>
<organism evidence="6">
    <name type="scientific">Tetraodon nigroviridis</name>
    <name type="common">Spotted green pufferfish</name>
    <name type="synonym">Chelonodon nigroviridis</name>
    <dbReference type="NCBI Taxonomy" id="99883"/>
    <lineage>
        <taxon>Eukaryota</taxon>
        <taxon>Metazoa</taxon>
        <taxon>Chordata</taxon>
        <taxon>Craniata</taxon>
        <taxon>Vertebrata</taxon>
        <taxon>Euteleostomi</taxon>
        <taxon>Actinopterygii</taxon>
        <taxon>Neopterygii</taxon>
        <taxon>Teleostei</taxon>
        <taxon>Neoteleostei</taxon>
        <taxon>Acanthomorphata</taxon>
        <taxon>Eupercaria</taxon>
        <taxon>Tetraodontiformes</taxon>
        <taxon>Tetradontoidea</taxon>
        <taxon>Tetraodontidae</taxon>
        <taxon>Tetraodon</taxon>
    </lineage>
</organism>
<name>Q4S227_TETNG</name>
<protein>
    <recommendedName>
        <fullName evidence="4">Checkpoint protein</fullName>
    </recommendedName>
</protein>
<dbReference type="PANTHER" id="PTHR12900:SF0">
    <property type="entry name" value="CHECKPOINT PROTEIN"/>
    <property type="match status" value="1"/>
</dbReference>
<dbReference type="EMBL" id="CAAE01014764">
    <property type="protein sequence ID" value="CAG05305.1"/>
    <property type="molecule type" value="Genomic_DNA"/>
</dbReference>
<dbReference type="GO" id="GO:0005730">
    <property type="term" value="C:nucleolus"/>
    <property type="evidence" value="ECO:0007669"/>
    <property type="project" value="InterPro"/>
</dbReference>
<dbReference type="InterPro" id="IPR046938">
    <property type="entry name" value="DNA_clamp_sf"/>
</dbReference>
<comment type="caution">
    <text evidence="6">The sequence shown here is derived from an EMBL/GenBank/DDBJ whole genome shotgun (WGS) entry which is preliminary data.</text>
</comment>
<dbReference type="GO" id="GO:0033314">
    <property type="term" value="P:mitotic DNA replication checkpoint signaling"/>
    <property type="evidence" value="ECO:0007669"/>
    <property type="project" value="TreeGrafter"/>
</dbReference>
<feature type="region of interest" description="Disordered" evidence="5">
    <location>
        <begin position="238"/>
        <end position="258"/>
    </location>
</feature>
<dbReference type="Gene3D" id="3.70.10.10">
    <property type="match status" value="1"/>
</dbReference>
<evidence type="ECO:0000256" key="3">
    <source>
        <dbReference type="ARBA" id="ARBA00023242"/>
    </source>
</evidence>
<evidence type="ECO:0000256" key="2">
    <source>
        <dbReference type="ARBA" id="ARBA00005563"/>
    </source>
</evidence>
<dbReference type="GO" id="GO:0006289">
    <property type="term" value="P:nucleotide-excision repair"/>
    <property type="evidence" value="ECO:0007669"/>
    <property type="project" value="TreeGrafter"/>
</dbReference>
<dbReference type="PANTHER" id="PTHR12900">
    <property type="entry name" value="MITOTIC AND DNA DAMAGE CHECKPOINT PROTEIN HUS1"/>
    <property type="match status" value="1"/>
</dbReference>
<evidence type="ECO:0000256" key="1">
    <source>
        <dbReference type="ARBA" id="ARBA00004123"/>
    </source>
</evidence>
<dbReference type="InterPro" id="IPR016580">
    <property type="entry name" value="HUS1"/>
</dbReference>
<dbReference type="GO" id="GO:0035861">
    <property type="term" value="C:site of double-strand break"/>
    <property type="evidence" value="ECO:0007669"/>
    <property type="project" value="TreeGrafter"/>
</dbReference>
<evidence type="ECO:0000256" key="4">
    <source>
        <dbReference type="PIRNR" id="PIRNR011312"/>
    </source>
</evidence>
<dbReference type="GO" id="GO:0030896">
    <property type="term" value="C:checkpoint clamp complex"/>
    <property type="evidence" value="ECO:0007669"/>
    <property type="project" value="InterPro"/>
</dbReference>
<dbReference type="KEGG" id="tng:GSTEN00025281G001"/>
<dbReference type="AlphaFoldDB" id="Q4S227"/>
<comment type="subcellular location">
    <subcellularLocation>
        <location evidence="1">Nucleus</location>
    </subcellularLocation>
</comment>
<accession>Q4S227</accession>
<dbReference type="GO" id="GO:0000723">
    <property type="term" value="P:telomere maintenance"/>
    <property type="evidence" value="ECO:0007669"/>
    <property type="project" value="TreeGrafter"/>
</dbReference>
<dbReference type="InterPro" id="IPR007150">
    <property type="entry name" value="HUS1/Mec3"/>
</dbReference>
<dbReference type="OrthoDB" id="10063861at2759"/>
<dbReference type="GO" id="GO:0031573">
    <property type="term" value="P:mitotic intra-S DNA damage checkpoint signaling"/>
    <property type="evidence" value="ECO:0007669"/>
    <property type="project" value="TreeGrafter"/>
</dbReference>
<reference evidence="6" key="2">
    <citation type="submission" date="2004-02" db="EMBL/GenBank/DDBJ databases">
        <authorList>
            <consortium name="Genoscope"/>
            <consortium name="Whitehead Institute Centre for Genome Research"/>
        </authorList>
    </citation>
    <scope>NUCLEOTIDE SEQUENCE</scope>
</reference>
<evidence type="ECO:0000256" key="5">
    <source>
        <dbReference type="SAM" id="MobiDB-lite"/>
    </source>
</evidence>
<dbReference type="GO" id="GO:0044778">
    <property type="term" value="P:meiotic DNA integrity checkpoint signaling"/>
    <property type="evidence" value="ECO:0007669"/>
    <property type="project" value="TreeGrafter"/>
</dbReference>
<gene>
    <name evidence="6" type="ORF">GSTENG00025281001</name>
</gene>
<reference evidence="6" key="1">
    <citation type="journal article" date="2004" name="Nature">
        <title>Genome duplication in the teleost fish Tetraodon nigroviridis reveals the early vertebrate proto-karyotype.</title>
        <authorList>
            <person name="Jaillon O."/>
            <person name="Aury J.-M."/>
            <person name="Brunet F."/>
            <person name="Petit J.-L."/>
            <person name="Stange-Thomann N."/>
            <person name="Mauceli E."/>
            <person name="Bouneau L."/>
            <person name="Fischer C."/>
            <person name="Ozouf-Costaz C."/>
            <person name="Bernot A."/>
            <person name="Nicaud S."/>
            <person name="Jaffe D."/>
            <person name="Fisher S."/>
            <person name="Lutfalla G."/>
            <person name="Dossat C."/>
            <person name="Segurens B."/>
            <person name="Dasilva C."/>
            <person name="Salanoubat M."/>
            <person name="Levy M."/>
            <person name="Boudet N."/>
            <person name="Castellano S."/>
            <person name="Anthouard V."/>
            <person name="Jubin C."/>
            <person name="Castelli V."/>
            <person name="Katinka M."/>
            <person name="Vacherie B."/>
            <person name="Biemont C."/>
            <person name="Skalli Z."/>
            <person name="Cattolico L."/>
            <person name="Poulain J."/>
            <person name="De Berardinis V."/>
            <person name="Cruaud C."/>
            <person name="Duprat S."/>
            <person name="Brottier P."/>
            <person name="Coutanceau J.-P."/>
            <person name="Gouzy J."/>
            <person name="Parra G."/>
            <person name="Lardier G."/>
            <person name="Chapple C."/>
            <person name="McKernan K.J."/>
            <person name="McEwan P."/>
            <person name="Bosak S."/>
            <person name="Kellis M."/>
            <person name="Volff J.-N."/>
            <person name="Guigo R."/>
            <person name="Zody M.C."/>
            <person name="Mesirov J."/>
            <person name="Lindblad-Toh K."/>
            <person name="Birren B."/>
            <person name="Nusbaum C."/>
            <person name="Kahn D."/>
            <person name="Robinson-Rechavi M."/>
            <person name="Laudet V."/>
            <person name="Schachter V."/>
            <person name="Quetier F."/>
            <person name="Saurin W."/>
            <person name="Scarpelli C."/>
            <person name="Wincker P."/>
            <person name="Lander E.S."/>
            <person name="Weissenbach J."/>
            <person name="Roest Crollius H."/>
        </authorList>
    </citation>
    <scope>NUCLEOTIDE SEQUENCE [LARGE SCALE GENOMIC DNA]</scope>
</reference>